<dbReference type="SUPFAM" id="SSF52540">
    <property type="entry name" value="P-loop containing nucleoside triphosphate hydrolases"/>
    <property type="match status" value="1"/>
</dbReference>
<dbReference type="AlphaFoldDB" id="A0A2T3B137"/>
<organism evidence="9 10">
    <name type="scientific">Amorphotheca resinae ATCC 22711</name>
    <dbReference type="NCBI Taxonomy" id="857342"/>
    <lineage>
        <taxon>Eukaryota</taxon>
        <taxon>Fungi</taxon>
        <taxon>Dikarya</taxon>
        <taxon>Ascomycota</taxon>
        <taxon>Pezizomycotina</taxon>
        <taxon>Leotiomycetes</taxon>
        <taxon>Helotiales</taxon>
        <taxon>Amorphothecaceae</taxon>
        <taxon>Amorphotheca</taxon>
    </lineage>
</organism>
<keyword evidence="10" id="KW-1185">Reference proteome</keyword>
<dbReference type="InterPro" id="IPR013525">
    <property type="entry name" value="ABC2_TM"/>
</dbReference>
<dbReference type="InterPro" id="IPR027417">
    <property type="entry name" value="P-loop_NTPase"/>
</dbReference>
<dbReference type="InterPro" id="IPR003439">
    <property type="entry name" value="ABC_transporter-like_ATP-bd"/>
</dbReference>
<dbReference type="STRING" id="857342.A0A2T3B137"/>
<dbReference type="Pfam" id="PF01061">
    <property type="entry name" value="ABC2_membrane"/>
    <property type="match status" value="1"/>
</dbReference>
<evidence type="ECO:0000256" key="2">
    <source>
        <dbReference type="ARBA" id="ARBA00005814"/>
    </source>
</evidence>
<dbReference type="GO" id="GO:0140359">
    <property type="term" value="F:ABC-type transporter activity"/>
    <property type="evidence" value="ECO:0007669"/>
    <property type="project" value="InterPro"/>
</dbReference>
<keyword evidence="4 7" id="KW-0812">Transmembrane</keyword>
<comment type="similarity">
    <text evidence="2">Belongs to the ABC transporter superfamily. ABCG family. Eye pigment precursor importer (TC 3.A.1.204) subfamily.</text>
</comment>
<name>A0A2T3B137_AMORE</name>
<dbReference type="GO" id="GO:0016887">
    <property type="term" value="F:ATP hydrolysis activity"/>
    <property type="evidence" value="ECO:0007669"/>
    <property type="project" value="InterPro"/>
</dbReference>
<dbReference type="PANTHER" id="PTHR48042">
    <property type="entry name" value="ABC TRANSPORTER G FAMILY MEMBER 11"/>
    <property type="match status" value="1"/>
</dbReference>
<evidence type="ECO:0000256" key="3">
    <source>
        <dbReference type="ARBA" id="ARBA00022448"/>
    </source>
</evidence>
<feature type="domain" description="ABC transporter" evidence="8">
    <location>
        <begin position="12"/>
        <end position="246"/>
    </location>
</feature>
<evidence type="ECO:0000256" key="1">
    <source>
        <dbReference type="ARBA" id="ARBA00004141"/>
    </source>
</evidence>
<dbReference type="EMBL" id="KZ679011">
    <property type="protein sequence ID" value="PSS18276.1"/>
    <property type="molecule type" value="Genomic_DNA"/>
</dbReference>
<dbReference type="InterPro" id="IPR052215">
    <property type="entry name" value="Plant_ABCG"/>
</dbReference>
<feature type="transmembrane region" description="Helical" evidence="7">
    <location>
        <begin position="396"/>
        <end position="420"/>
    </location>
</feature>
<dbReference type="OrthoDB" id="66620at2759"/>
<evidence type="ECO:0000256" key="7">
    <source>
        <dbReference type="SAM" id="Phobius"/>
    </source>
</evidence>
<evidence type="ECO:0000256" key="6">
    <source>
        <dbReference type="ARBA" id="ARBA00023136"/>
    </source>
</evidence>
<comment type="subcellular location">
    <subcellularLocation>
        <location evidence="1">Membrane</location>
        <topology evidence="1">Multi-pass membrane protein</topology>
    </subcellularLocation>
</comment>
<feature type="transmembrane region" description="Helical" evidence="7">
    <location>
        <begin position="283"/>
        <end position="300"/>
    </location>
</feature>
<accession>A0A2T3B137</accession>
<evidence type="ECO:0000256" key="4">
    <source>
        <dbReference type="ARBA" id="ARBA00022692"/>
    </source>
</evidence>
<keyword evidence="3" id="KW-0813">Transport</keyword>
<feature type="transmembrane region" description="Helical" evidence="7">
    <location>
        <begin position="446"/>
        <end position="467"/>
    </location>
</feature>
<keyword evidence="5 7" id="KW-1133">Transmembrane helix</keyword>
<evidence type="ECO:0000313" key="10">
    <source>
        <dbReference type="Proteomes" id="UP000241818"/>
    </source>
</evidence>
<dbReference type="PROSITE" id="PS50893">
    <property type="entry name" value="ABC_TRANSPORTER_2"/>
    <property type="match status" value="1"/>
</dbReference>
<dbReference type="Proteomes" id="UP000241818">
    <property type="component" value="Unassembled WGS sequence"/>
</dbReference>
<dbReference type="Gene3D" id="3.40.50.300">
    <property type="entry name" value="P-loop containing nucleotide triphosphate hydrolases"/>
    <property type="match status" value="1"/>
</dbReference>
<dbReference type="Pfam" id="PF00005">
    <property type="entry name" value="ABC_tran"/>
    <property type="match status" value="1"/>
</dbReference>
<keyword evidence="6 7" id="KW-0472">Membrane</keyword>
<evidence type="ECO:0000256" key="5">
    <source>
        <dbReference type="ARBA" id="ARBA00022989"/>
    </source>
</evidence>
<feature type="transmembrane region" description="Helical" evidence="7">
    <location>
        <begin position="367"/>
        <end position="389"/>
    </location>
</feature>
<dbReference type="PANTHER" id="PTHR48042:SF11">
    <property type="entry name" value="ABC TRANSPORTER G FAMILY MEMBER 11"/>
    <property type="match status" value="1"/>
</dbReference>
<proteinExistence type="inferred from homology"/>
<reference evidence="9 10" key="1">
    <citation type="journal article" date="2018" name="New Phytol.">
        <title>Comparative genomics and transcriptomics depict ericoid mycorrhizal fungi as versatile saprotrophs and plant mutualists.</title>
        <authorList>
            <person name="Martino E."/>
            <person name="Morin E."/>
            <person name="Grelet G.A."/>
            <person name="Kuo A."/>
            <person name="Kohler A."/>
            <person name="Daghino S."/>
            <person name="Barry K.W."/>
            <person name="Cichocki N."/>
            <person name="Clum A."/>
            <person name="Dockter R.B."/>
            <person name="Hainaut M."/>
            <person name="Kuo R.C."/>
            <person name="LaButti K."/>
            <person name="Lindahl B.D."/>
            <person name="Lindquist E.A."/>
            <person name="Lipzen A."/>
            <person name="Khouja H.R."/>
            <person name="Magnuson J."/>
            <person name="Murat C."/>
            <person name="Ohm R.A."/>
            <person name="Singer S.W."/>
            <person name="Spatafora J.W."/>
            <person name="Wang M."/>
            <person name="Veneault-Fourrey C."/>
            <person name="Henrissat B."/>
            <person name="Grigoriev I.V."/>
            <person name="Martin F.M."/>
            <person name="Perotto S."/>
        </authorList>
    </citation>
    <scope>NUCLEOTIDE SEQUENCE [LARGE SCALE GENOMIC DNA]</scope>
    <source>
        <strain evidence="9 10">ATCC 22711</strain>
    </source>
</reference>
<dbReference type="GO" id="GO:0005524">
    <property type="term" value="F:ATP binding"/>
    <property type="evidence" value="ECO:0007669"/>
    <property type="project" value="InterPro"/>
</dbReference>
<evidence type="ECO:0000313" key="9">
    <source>
        <dbReference type="EMBL" id="PSS18276.1"/>
    </source>
</evidence>
<feature type="transmembrane region" description="Helical" evidence="7">
    <location>
        <begin position="307"/>
        <end position="329"/>
    </location>
</feature>
<protein>
    <recommendedName>
        <fullName evidence="8">ABC transporter domain-containing protein</fullName>
    </recommendedName>
</protein>
<dbReference type="RefSeq" id="XP_024720628.1">
    <property type="nucleotide sequence ID" value="XM_024868143.1"/>
</dbReference>
<dbReference type="GO" id="GO:0016020">
    <property type="term" value="C:membrane"/>
    <property type="evidence" value="ECO:0007669"/>
    <property type="project" value="UniProtKB-SubCell"/>
</dbReference>
<sequence length="469" mass="51196">MAAPNNTLVKNFGWQDITVTVKDHKTKQPKALLYSVSRIVKASELCALIGPLGYGKTTLLNVLAYRDATAGAKVAGVALVNSISRSREAFCQISSYVEQEDALIGSLTVQETLSFAARLSNASSLSKLERMNLITGLLDSTPIRKGISRGQKRRVSVASQLITGPKLLFLDEPISGLDSTASLEMFDKVLLLSVGKPYYFGSVPKIAPFFKGIGHLIPPYTNLAEFVLKLMNVDFSQDQEAAIKQLGSIQESWATSAIAESITTEIKNTNQRSSSDKVPKSKAAGAGVFLLIIALIHRAFIKSYRDVVAYAIRVIMYLGLAIMIGTVWLRLGSIVAYVPAFLEDRAAFAKERANGLYGAAPFVLSNFIIGLPYLFIIAVLFSVIMWLFLDLVAAESLVVLISSLFPNFVVTLISVGGFLVPPNILNVFWYYVFSYIDYQVGLKGTWVGILIGIIAGYRLLGWAVLVVRK</sequence>
<evidence type="ECO:0000259" key="8">
    <source>
        <dbReference type="PROSITE" id="PS50893"/>
    </source>
</evidence>
<dbReference type="GeneID" id="36576224"/>
<gene>
    <name evidence="9" type="ORF">M430DRAFT_50364</name>
</gene>
<dbReference type="InParanoid" id="A0A2T3B137"/>